<gene>
    <name evidence="1" type="ORF">RchiOBHm_Chr3g0487521</name>
</gene>
<dbReference type="AlphaFoldDB" id="A0A2P6RFK9"/>
<proteinExistence type="predicted"/>
<comment type="caution">
    <text evidence="1">The sequence shown here is derived from an EMBL/GenBank/DDBJ whole genome shotgun (WGS) entry which is preliminary data.</text>
</comment>
<organism evidence="1 2">
    <name type="scientific">Rosa chinensis</name>
    <name type="common">China rose</name>
    <dbReference type="NCBI Taxonomy" id="74649"/>
    <lineage>
        <taxon>Eukaryota</taxon>
        <taxon>Viridiplantae</taxon>
        <taxon>Streptophyta</taxon>
        <taxon>Embryophyta</taxon>
        <taxon>Tracheophyta</taxon>
        <taxon>Spermatophyta</taxon>
        <taxon>Magnoliopsida</taxon>
        <taxon>eudicotyledons</taxon>
        <taxon>Gunneridae</taxon>
        <taxon>Pentapetalae</taxon>
        <taxon>rosids</taxon>
        <taxon>fabids</taxon>
        <taxon>Rosales</taxon>
        <taxon>Rosaceae</taxon>
        <taxon>Rosoideae</taxon>
        <taxon>Rosoideae incertae sedis</taxon>
        <taxon>Rosa</taxon>
    </lineage>
</organism>
<reference evidence="1 2" key="1">
    <citation type="journal article" date="2018" name="Nat. Genet.">
        <title>The Rosa genome provides new insights in the design of modern roses.</title>
        <authorList>
            <person name="Bendahmane M."/>
        </authorList>
    </citation>
    <scope>NUCLEOTIDE SEQUENCE [LARGE SCALE GENOMIC DNA]</scope>
    <source>
        <strain evidence="2">cv. Old Blush</strain>
    </source>
</reference>
<evidence type="ECO:0000313" key="1">
    <source>
        <dbReference type="EMBL" id="PRQ45195.1"/>
    </source>
</evidence>
<keyword evidence="2" id="KW-1185">Reference proteome</keyword>
<sequence length="99" mass="11307">MILLNFPPPIQTDSKAPFIGSGTQPRIQNIKMYRTTLLLSAFISAPDNGGRLVKSRFLQMKCFSPYSFLKSKSIFRKSQSCFRCFLHLLLHMFSSVSEL</sequence>
<dbReference type="Gramene" id="PRQ45195">
    <property type="protein sequence ID" value="PRQ45195"/>
    <property type="gene ID" value="RchiOBHm_Chr3g0487521"/>
</dbReference>
<protein>
    <submittedName>
        <fullName evidence="1">Uncharacterized protein</fullName>
    </submittedName>
</protein>
<dbReference type="EMBL" id="PDCK01000041">
    <property type="protein sequence ID" value="PRQ45195.1"/>
    <property type="molecule type" value="Genomic_DNA"/>
</dbReference>
<name>A0A2P6RFK9_ROSCH</name>
<dbReference type="Proteomes" id="UP000238479">
    <property type="component" value="Chromosome 3"/>
</dbReference>
<evidence type="ECO:0000313" key="2">
    <source>
        <dbReference type="Proteomes" id="UP000238479"/>
    </source>
</evidence>
<accession>A0A2P6RFK9</accession>